<reference evidence="1 2" key="1">
    <citation type="submission" date="2015-05" db="EMBL/GenBank/DDBJ databases">
        <title>Evolution of Trichinella species and genotypes.</title>
        <authorList>
            <person name="Korhonen P.K."/>
            <person name="Edoardo P."/>
            <person name="Giuseppe L.R."/>
            <person name="Gasser R.B."/>
        </authorList>
    </citation>
    <scope>NUCLEOTIDE SEQUENCE [LARGE SCALE GENOMIC DNA]</scope>
    <source>
        <strain evidence="1">ISS10</strain>
    </source>
</reference>
<keyword evidence="2" id="KW-1185">Reference proteome</keyword>
<gene>
    <name evidence="1" type="ORF">T02_2697</name>
</gene>
<dbReference type="Proteomes" id="UP000054721">
    <property type="component" value="Unassembled WGS sequence"/>
</dbReference>
<evidence type="ECO:0000313" key="1">
    <source>
        <dbReference type="EMBL" id="KRZ54873.1"/>
    </source>
</evidence>
<evidence type="ECO:0000313" key="2">
    <source>
        <dbReference type="Proteomes" id="UP000054721"/>
    </source>
</evidence>
<organism evidence="1 2">
    <name type="scientific">Trichinella nativa</name>
    <dbReference type="NCBI Taxonomy" id="6335"/>
    <lineage>
        <taxon>Eukaryota</taxon>
        <taxon>Metazoa</taxon>
        <taxon>Ecdysozoa</taxon>
        <taxon>Nematoda</taxon>
        <taxon>Enoplea</taxon>
        <taxon>Dorylaimia</taxon>
        <taxon>Trichinellida</taxon>
        <taxon>Trichinellidae</taxon>
        <taxon>Trichinella</taxon>
    </lineage>
</organism>
<comment type="caution">
    <text evidence="1">The sequence shown here is derived from an EMBL/GenBank/DDBJ whole genome shotgun (WGS) entry which is preliminary data.</text>
</comment>
<sequence>MHEFIAHAKVYCPTKRPVVDRRPRNSCRIVAVIKDEKEEEYPYYGLVIKFEFLSFQIDQNGTCDCWRKEFCVRKVGKEALLIARRNGDAGRVEGVFDFDRRQRGDGCAKLEAGIDRIGRGRLERAFCS</sequence>
<dbReference type="EMBL" id="JYDW01000127">
    <property type="protein sequence ID" value="KRZ54873.1"/>
    <property type="molecule type" value="Genomic_DNA"/>
</dbReference>
<proteinExistence type="predicted"/>
<accession>A0A0V1L5Q4</accession>
<dbReference type="AlphaFoldDB" id="A0A0V1L5Q4"/>
<name>A0A0V1L5Q4_9BILA</name>
<protein>
    <submittedName>
        <fullName evidence="1">Uncharacterized protein</fullName>
    </submittedName>
</protein>